<accession>A0AAE8ZPW0</accession>
<dbReference type="EMBL" id="CP090896">
    <property type="protein sequence ID" value="ULT82118.1"/>
    <property type="molecule type" value="Genomic_DNA"/>
</dbReference>
<sequence length="102" mass="11421">MTAMTSSLVCSGVQQFENKPKGCDLCEVCFKPVNLDNIDVHLAAGCGMEIQKRYNLPRSKPRKRVKKVQAGEAKFKVPKKKTNTPPKSKIDMKKETTSTHNQ</sequence>
<reference evidence="2 3" key="1">
    <citation type="submission" date="2022-05" db="EMBL/GenBank/DDBJ databases">
        <title>Chromosome-level reference genomes for two strains of Caenorhabditis briggsae: an improved platform for comparative genomics.</title>
        <authorList>
            <person name="Stevens L."/>
            <person name="Andersen E.C."/>
        </authorList>
    </citation>
    <scope>NUCLEOTIDE SEQUENCE [LARGE SCALE GENOMIC DNA]</scope>
    <source>
        <strain evidence="2">QX1410_ONT</strain>
        <tissue evidence="2">Whole-organism</tissue>
    </source>
</reference>
<evidence type="ECO:0000313" key="2">
    <source>
        <dbReference type="EMBL" id="ULT82118.1"/>
    </source>
</evidence>
<gene>
    <name evidence="2" type="ORF">L3Y34_011828</name>
</gene>
<dbReference type="Proteomes" id="UP000827892">
    <property type="component" value="Chromosome X"/>
</dbReference>
<organism evidence="2 3">
    <name type="scientific">Caenorhabditis briggsae</name>
    <dbReference type="NCBI Taxonomy" id="6238"/>
    <lineage>
        <taxon>Eukaryota</taxon>
        <taxon>Metazoa</taxon>
        <taxon>Ecdysozoa</taxon>
        <taxon>Nematoda</taxon>
        <taxon>Chromadorea</taxon>
        <taxon>Rhabditida</taxon>
        <taxon>Rhabditina</taxon>
        <taxon>Rhabditomorpha</taxon>
        <taxon>Rhabditoidea</taxon>
        <taxon>Rhabditidae</taxon>
        <taxon>Peloderinae</taxon>
        <taxon>Caenorhabditis</taxon>
    </lineage>
</organism>
<proteinExistence type="predicted"/>
<protein>
    <submittedName>
        <fullName evidence="2">Uncharacterized protein</fullName>
    </submittedName>
</protein>
<feature type="region of interest" description="Disordered" evidence="1">
    <location>
        <begin position="57"/>
        <end position="102"/>
    </location>
</feature>
<evidence type="ECO:0000313" key="3">
    <source>
        <dbReference type="Proteomes" id="UP000827892"/>
    </source>
</evidence>
<name>A0AAE8ZPW0_CAEBR</name>
<dbReference type="AlphaFoldDB" id="A0AAE8ZPW0"/>
<dbReference type="OMA" id="HANLCEV"/>
<evidence type="ECO:0000256" key="1">
    <source>
        <dbReference type="SAM" id="MobiDB-lite"/>
    </source>
</evidence>
<feature type="compositionally biased region" description="Basic and acidic residues" evidence="1">
    <location>
        <begin position="88"/>
        <end position="102"/>
    </location>
</feature>